<reference evidence="3 4" key="1">
    <citation type="submission" date="2019-07" db="EMBL/GenBank/DDBJ databases">
        <title>Draft genome assembly of a fouling barnacle, Amphibalanus amphitrite (Darwin, 1854): The first reference genome for Thecostraca.</title>
        <authorList>
            <person name="Kim W."/>
        </authorList>
    </citation>
    <scope>NUCLEOTIDE SEQUENCE [LARGE SCALE GENOMIC DNA]</scope>
    <source>
        <strain evidence="3">SNU_AA5</strain>
        <tissue evidence="3">Soma without cirri and trophi</tissue>
    </source>
</reference>
<feature type="domain" description="PEHE" evidence="2">
    <location>
        <begin position="230"/>
        <end position="357"/>
    </location>
</feature>
<feature type="region of interest" description="Disordered" evidence="1">
    <location>
        <begin position="356"/>
        <end position="376"/>
    </location>
</feature>
<evidence type="ECO:0000256" key="1">
    <source>
        <dbReference type="SAM" id="MobiDB-lite"/>
    </source>
</evidence>
<dbReference type="Gene3D" id="6.10.250.2000">
    <property type="match status" value="1"/>
</dbReference>
<dbReference type="Gene3D" id="1.20.5.170">
    <property type="match status" value="1"/>
</dbReference>
<dbReference type="EMBL" id="VIIS01001822">
    <property type="protein sequence ID" value="KAF0292328.1"/>
    <property type="molecule type" value="Genomic_DNA"/>
</dbReference>
<dbReference type="PROSITE" id="PS52052">
    <property type="entry name" value="PEHE"/>
    <property type="match status" value="1"/>
</dbReference>
<feature type="region of interest" description="Disordered" evidence="1">
    <location>
        <begin position="76"/>
        <end position="199"/>
    </location>
</feature>
<dbReference type="SMART" id="SM01300">
    <property type="entry name" value="PEHE"/>
    <property type="match status" value="1"/>
</dbReference>
<dbReference type="GO" id="GO:0003682">
    <property type="term" value="F:chromatin binding"/>
    <property type="evidence" value="ECO:0007669"/>
    <property type="project" value="TreeGrafter"/>
</dbReference>
<feature type="compositionally biased region" description="Polar residues" evidence="1">
    <location>
        <begin position="109"/>
        <end position="128"/>
    </location>
</feature>
<dbReference type="AlphaFoldDB" id="A0A6A4VQA6"/>
<dbReference type="PANTHER" id="PTHR21656">
    <property type="entry name" value="MALE-SPECIFIC LETHAL-1 PROTEIN"/>
    <property type="match status" value="1"/>
</dbReference>
<name>A0A6A4VQA6_AMPAM</name>
<dbReference type="InterPro" id="IPR029332">
    <property type="entry name" value="PEHE_dom"/>
</dbReference>
<gene>
    <name evidence="3" type="primary">msl1l1_1</name>
    <name evidence="3" type="ORF">FJT64_009677</name>
</gene>
<feature type="region of interest" description="Disordered" evidence="1">
    <location>
        <begin position="286"/>
        <end position="320"/>
    </location>
</feature>
<dbReference type="Pfam" id="PF15275">
    <property type="entry name" value="PEHE"/>
    <property type="match status" value="1"/>
</dbReference>
<dbReference type="EMBL" id="VIIS01001822">
    <property type="protein sequence ID" value="KAF0292327.1"/>
    <property type="molecule type" value="Genomic_DNA"/>
</dbReference>
<keyword evidence="4" id="KW-1185">Reference proteome</keyword>
<accession>A0A6A4VQA6</accession>
<evidence type="ECO:0000259" key="2">
    <source>
        <dbReference type="PROSITE" id="PS52052"/>
    </source>
</evidence>
<evidence type="ECO:0000313" key="3">
    <source>
        <dbReference type="EMBL" id="KAF0292328.1"/>
    </source>
</evidence>
<comment type="caution">
    <text evidence="3">The sequence shown here is derived from an EMBL/GenBank/DDBJ whole genome shotgun (WGS) entry which is preliminary data.</text>
</comment>
<feature type="compositionally biased region" description="Pro residues" evidence="1">
    <location>
        <begin position="83"/>
        <end position="103"/>
    </location>
</feature>
<dbReference type="PANTHER" id="PTHR21656:SF2">
    <property type="entry name" value="MALE-SPECIFIC LETHAL 1 HOMOLOG"/>
    <property type="match status" value="1"/>
</dbReference>
<sequence>MSVYASNCKTTALGPDERHRMEKEIKKLKEMLSIHLDLIQHQADQAATRETQFKALRRENELLLQKMERMERRLSVPARSPGAVPPPPPAPTPPAPATAPAPAPVTRVDSATSPRSPVARTSQQTQTSGDERAPTPPAPAPRRPMRSRARRSSAATEPEPAPSAAPAPADRPAEISTSTESRRLQRKLYRKGDEPARHRKCMLTDAEYYQYIPAEAEESDTEEGAGRQTYIEIPRWTLNPLTPLPNAEPAESTDDAVFAKRHLKLEVDEKRRKRWDLQRLREQRAYEKLKQSYSRGRGGRSASSGGGSADPSESERALTLRPPASGALYLQVAPQLPVCAFGSNLPVLAHREFQLPWAPGKVPPLPGARGETRSRR</sequence>
<dbReference type="Proteomes" id="UP000440578">
    <property type="component" value="Unassembled WGS sequence"/>
</dbReference>
<dbReference type="OrthoDB" id="6022555at2759"/>
<organism evidence="3 4">
    <name type="scientific">Amphibalanus amphitrite</name>
    <name type="common">Striped barnacle</name>
    <name type="synonym">Balanus amphitrite</name>
    <dbReference type="NCBI Taxonomy" id="1232801"/>
    <lineage>
        <taxon>Eukaryota</taxon>
        <taxon>Metazoa</taxon>
        <taxon>Ecdysozoa</taxon>
        <taxon>Arthropoda</taxon>
        <taxon>Crustacea</taxon>
        <taxon>Multicrustacea</taxon>
        <taxon>Cirripedia</taxon>
        <taxon>Thoracica</taxon>
        <taxon>Thoracicalcarea</taxon>
        <taxon>Balanomorpha</taxon>
        <taxon>Balanoidea</taxon>
        <taxon>Balanidae</taxon>
        <taxon>Amphibalaninae</taxon>
        <taxon>Amphibalanus</taxon>
    </lineage>
</organism>
<protein>
    <submittedName>
        <fullName evidence="3">Male-specific lethal 1-like 1</fullName>
    </submittedName>
</protein>
<evidence type="ECO:0000313" key="4">
    <source>
        <dbReference type="Proteomes" id="UP000440578"/>
    </source>
</evidence>
<dbReference type="GO" id="GO:0072487">
    <property type="term" value="C:MSL complex"/>
    <property type="evidence" value="ECO:0007669"/>
    <property type="project" value="InterPro"/>
</dbReference>
<proteinExistence type="predicted"/>
<dbReference type="InterPro" id="IPR026711">
    <property type="entry name" value="Msl-1"/>
</dbReference>